<proteinExistence type="predicted"/>
<reference evidence="2" key="2">
    <citation type="journal article" date="2023" name="IMA Fungus">
        <title>Comparative genomic study of the Penicillium genus elucidates a diverse pangenome and 15 lateral gene transfer events.</title>
        <authorList>
            <person name="Petersen C."/>
            <person name="Sorensen T."/>
            <person name="Nielsen M.R."/>
            <person name="Sondergaard T.E."/>
            <person name="Sorensen J.L."/>
            <person name="Fitzpatrick D.A."/>
            <person name="Frisvad J.C."/>
            <person name="Nielsen K.L."/>
        </authorList>
    </citation>
    <scope>NUCLEOTIDE SEQUENCE</scope>
    <source>
        <strain evidence="2">IBT 29864</strain>
    </source>
</reference>
<accession>A0A9W9REF4</accession>
<dbReference type="GeneID" id="81443156"/>
<reference evidence="2" key="1">
    <citation type="submission" date="2022-11" db="EMBL/GenBank/DDBJ databases">
        <authorList>
            <person name="Petersen C."/>
        </authorList>
    </citation>
    <scope>NUCLEOTIDE SEQUENCE</scope>
    <source>
        <strain evidence="2">IBT 29864</strain>
    </source>
</reference>
<evidence type="ECO:0000313" key="2">
    <source>
        <dbReference type="EMBL" id="KAJ5358651.1"/>
    </source>
</evidence>
<dbReference type="Proteomes" id="UP001147782">
    <property type="component" value="Unassembled WGS sequence"/>
</dbReference>
<evidence type="ECO:0000313" key="3">
    <source>
        <dbReference type="Proteomes" id="UP001147782"/>
    </source>
</evidence>
<dbReference type="AlphaFoldDB" id="A0A9W9REF4"/>
<comment type="caution">
    <text evidence="2">The sequence shown here is derived from an EMBL/GenBank/DDBJ whole genome shotgun (WGS) entry which is preliminary data.</text>
</comment>
<dbReference type="EMBL" id="JAPZBS010000009">
    <property type="protein sequence ID" value="KAJ5358651.1"/>
    <property type="molecule type" value="Genomic_DNA"/>
</dbReference>
<keyword evidence="3" id="KW-1185">Reference proteome</keyword>
<feature type="region of interest" description="Disordered" evidence="1">
    <location>
        <begin position="1"/>
        <end position="36"/>
    </location>
</feature>
<protein>
    <submittedName>
        <fullName evidence="2">Uncharacterized protein</fullName>
    </submittedName>
</protein>
<gene>
    <name evidence="2" type="ORF">N7496_011064</name>
</gene>
<evidence type="ECO:0000256" key="1">
    <source>
        <dbReference type="SAM" id="MobiDB-lite"/>
    </source>
</evidence>
<name>A0A9W9REF4_9EURO</name>
<organism evidence="2 3">
    <name type="scientific">Penicillium cataractarum</name>
    <dbReference type="NCBI Taxonomy" id="2100454"/>
    <lineage>
        <taxon>Eukaryota</taxon>
        <taxon>Fungi</taxon>
        <taxon>Dikarya</taxon>
        <taxon>Ascomycota</taxon>
        <taxon>Pezizomycotina</taxon>
        <taxon>Eurotiomycetes</taxon>
        <taxon>Eurotiomycetidae</taxon>
        <taxon>Eurotiales</taxon>
        <taxon>Aspergillaceae</taxon>
        <taxon>Penicillium</taxon>
    </lineage>
</organism>
<dbReference type="RefSeq" id="XP_056549937.1">
    <property type="nucleotide sequence ID" value="XM_056703977.1"/>
</dbReference>
<sequence>MKFLKDLSIETSNSQATHKEYEPEPYPLSRETPTLETQNNELQKLNAELHAYYKAAQATISELQAEKSAYAKRNTKLEGAIADACNAIDGFVGSCTPAKTYDEVCAESWDRNKIVDVRVPIRSINADTDTRPR</sequence>